<protein>
    <submittedName>
        <fullName evidence="2">FkbM family methyltransferase</fullName>
    </submittedName>
</protein>
<dbReference type="GO" id="GO:0008171">
    <property type="term" value="F:O-methyltransferase activity"/>
    <property type="evidence" value="ECO:0007669"/>
    <property type="project" value="TreeGrafter"/>
</dbReference>
<dbReference type="Gene3D" id="3.40.50.150">
    <property type="entry name" value="Vaccinia Virus protein VP39"/>
    <property type="match status" value="1"/>
</dbReference>
<keyword evidence="2" id="KW-0808">Transferase</keyword>
<feature type="domain" description="Methyltransferase FkbM" evidence="1">
    <location>
        <begin position="94"/>
        <end position="262"/>
    </location>
</feature>
<dbReference type="InterPro" id="IPR006342">
    <property type="entry name" value="FkbM_mtfrase"/>
</dbReference>
<dbReference type="PANTHER" id="PTHR36973:SF4">
    <property type="entry name" value="NODULATION PROTEIN"/>
    <property type="match status" value="1"/>
</dbReference>
<dbReference type="SUPFAM" id="SSF53335">
    <property type="entry name" value="S-adenosyl-L-methionine-dependent methyltransferases"/>
    <property type="match status" value="1"/>
</dbReference>
<evidence type="ECO:0000259" key="1">
    <source>
        <dbReference type="Pfam" id="PF05050"/>
    </source>
</evidence>
<comment type="caution">
    <text evidence="2">The sequence shown here is derived from an EMBL/GenBank/DDBJ whole genome shotgun (WGS) entry which is preliminary data.</text>
</comment>
<dbReference type="AlphaFoldDB" id="A0A4Q5LA08"/>
<dbReference type="EMBL" id="SEWE01000044">
    <property type="protein sequence ID" value="RYU77751.1"/>
    <property type="molecule type" value="Genomic_DNA"/>
</dbReference>
<evidence type="ECO:0000313" key="3">
    <source>
        <dbReference type="Proteomes" id="UP000294155"/>
    </source>
</evidence>
<sequence length="287" mass="32435">MKEMILRLAMLSMKSIPLDSYRYLLLKPLFKLNHEVLNGFHSFNNDRFFIYQVDNHFLPTQSLAWPITYKNFEKWCDTTALNKYKVSPGDVIVDIGAGMGEEIIVLSHRVGPTGKVYAVEANPQVCSILERVAKLNKLDNTVIANLAINSSNEDITLTDDADSYLAGTLFNKTASATAKVYKVRGVTMDTFFEENNITHIDLLKSNIEGAERFVVDSISKKYVNRIKCVAISCHDFRYAVDGNEFFKTKEYVSKFLTDNGFEISSQQSGVGHIDDYVYGVNKNYGLN</sequence>
<evidence type="ECO:0000313" key="2">
    <source>
        <dbReference type="EMBL" id="RYU77751.1"/>
    </source>
</evidence>
<proteinExistence type="predicted"/>
<organism evidence="2 3">
    <name type="scientific">Hymenobacter persicinus</name>
    <dbReference type="NCBI Taxonomy" id="2025506"/>
    <lineage>
        <taxon>Bacteria</taxon>
        <taxon>Pseudomonadati</taxon>
        <taxon>Bacteroidota</taxon>
        <taxon>Cytophagia</taxon>
        <taxon>Cytophagales</taxon>
        <taxon>Hymenobacteraceae</taxon>
        <taxon>Hymenobacter</taxon>
    </lineage>
</organism>
<dbReference type="Proteomes" id="UP000294155">
    <property type="component" value="Unassembled WGS sequence"/>
</dbReference>
<accession>A0A4Q5LA08</accession>
<dbReference type="NCBIfam" id="TIGR01444">
    <property type="entry name" value="fkbM_fam"/>
    <property type="match status" value="1"/>
</dbReference>
<dbReference type="Pfam" id="PF05050">
    <property type="entry name" value="Methyltransf_21"/>
    <property type="match status" value="1"/>
</dbReference>
<keyword evidence="3" id="KW-1185">Reference proteome</keyword>
<dbReference type="InterPro" id="IPR029063">
    <property type="entry name" value="SAM-dependent_MTases_sf"/>
</dbReference>
<dbReference type="RefSeq" id="WP_129922351.1">
    <property type="nucleotide sequence ID" value="NZ_SEWE01000044.1"/>
</dbReference>
<reference evidence="2 3" key="1">
    <citation type="submission" date="2019-02" db="EMBL/GenBank/DDBJ databases">
        <title>Bacterial novel species isolated from soil.</title>
        <authorList>
            <person name="Jung H.-Y."/>
        </authorList>
    </citation>
    <scope>NUCLEOTIDE SEQUENCE [LARGE SCALE GENOMIC DNA]</scope>
    <source>
        <strain evidence="2 3">1-3-3-3</strain>
    </source>
</reference>
<name>A0A4Q5LA08_9BACT</name>
<dbReference type="OrthoDB" id="930965at2"/>
<keyword evidence="2" id="KW-0489">Methyltransferase</keyword>
<dbReference type="GO" id="GO:0032259">
    <property type="term" value="P:methylation"/>
    <property type="evidence" value="ECO:0007669"/>
    <property type="project" value="UniProtKB-KW"/>
</dbReference>
<dbReference type="PANTHER" id="PTHR36973">
    <property type="entry name" value="SLL1456 PROTEIN-RELATED"/>
    <property type="match status" value="1"/>
</dbReference>
<gene>
    <name evidence="2" type="ORF">EWM57_17010</name>
</gene>
<dbReference type="CDD" id="cd02440">
    <property type="entry name" value="AdoMet_MTases"/>
    <property type="match status" value="1"/>
</dbReference>
<dbReference type="InterPro" id="IPR053188">
    <property type="entry name" value="FkbM_Methyltransferase"/>
</dbReference>